<accession>A0A433DEC0</accession>
<dbReference type="Proteomes" id="UP000268093">
    <property type="component" value="Unassembled WGS sequence"/>
</dbReference>
<organism evidence="2 3">
    <name type="scientific">Jimgerdemannia flammicorona</name>
    <dbReference type="NCBI Taxonomy" id="994334"/>
    <lineage>
        <taxon>Eukaryota</taxon>
        <taxon>Fungi</taxon>
        <taxon>Fungi incertae sedis</taxon>
        <taxon>Mucoromycota</taxon>
        <taxon>Mucoromycotina</taxon>
        <taxon>Endogonomycetes</taxon>
        <taxon>Endogonales</taxon>
        <taxon>Endogonaceae</taxon>
        <taxon>Jimgerdemannia</taxon>
    </lineage>
</organism>
<keyword evidence="1" id="KW-0812">Transmembrane</keyword>
<dbReference type="EMBL" id="RBNI01002527">
    <property type="protein sequence ID" value="RUP49193.1"/>
    <property type="molecule type" value="Genomic_DNA"/>
</dbReference>
<gene>
    <name evidence="2" type="ORF">BC936DRAFT_143092</name>
</gene>
<keyword evidence="1" id="KW-0472">Membrane</keyword>
<proteinExistence type="predicted"/>
<protein>
    <submittedName>
        <fullName evidence="2">Uncharacterized protein</fullName>
    </submittedName>
</protein>
<keyword evidence="3" id="KW-1185">Reference proteome</keyword>
<keyword evidence="1" id="KW-1133">Transmembrane helix</keyword>
<name>A0A433DEC0_9FUNG</name>
<sequence length="126" mass="13358">MTLFSGNGDQVGGATNEGVATGLVLDDTGDDGGDLDEVGNGTGEVGKELEERVALLLGELIGTELGKTLGNLLGVQALHGIGMEEDLELRRDLVGMLVVSLLLKLNWLLVRLTVWYNCVRMAVRHG</sequence>
<evidence type="ECO:0000256" key="1">
    <source>
        <dbReference type="SAM" id="Phobius"/>
    </source>
</evidence>
<dbReference type="AlphaFoldDB" id="A0A433DEC0"/>
<comment type="caution">
    <text evidence="2">The sequence shown here is derived from an EMBL/GenBank/DDBJ whole genome shotgun (WGS) entry which is preliminary data.</text>
</comment>
<evidence type="ECO:0000313" key="3">
    <source>
        <dbReference type="Proteomes" id="UP000268093"/>
    </source>
</evidence>
<feature type="transmembrane region" description="Helical" evidence="1">
    <location>
        <begin position="93"/>
        <end position="114"/>
    </location>
</feature>
<reference evidence="2 3" key="1">
    <citation type="journal article" date="2018" name="New Phytol.">
        <title>Phylogenomics of Endogonaceae and evolution of mycorrhizas within Mucoromycota.</title>
        <authorList>
            <person name="Chang Y."/>
            <person name="Desiro A."/>
            <person name="Na H."/>
            <person name="Sandor L."/>
            <person name="Lipzen A."/>
            <person name="Clum A."/>
            <person name="Barry K."/>
            <person name="Grigoriev I.V."/>
            <person name="Martin F.M."/>
            <person name="Stajich J.E."/>
            <person name="Smith M.E."/>
            <person name="Bonito G."/>
            <person name="Spatafora J.W."/>
        </authorList>
    </citation>
    <scope>NUCLEOTIDE SEQUENCE [LARGE SCALE GENOMIC DNA]</scope>
    <source>
        <strain evidence="2 3">GMNB39</strain>
    </source>
</reference>
<evidence type="ECO:0000313" key="2">
    <source>
        <dbReference type="EMBL" id="RUP49193.1"/>
    </source>
</evidence>